<protein>
    <submittedName>
        <fullName evidence="1">Uncharacterized protein</fullName>
    </submittedName>
</protein>
<evidence type="ECO:0000313" key="1">
    <source>
        <dbReference type="EMBL" id="EKS46093.1"/>
    </source>
</evidence>
<dbReference type="Proteomes" id="UP000009359">
    <property type="component" value="Unassembled WGS sequence"/>
</dbReference>
<proteinExistence type="predicted"/>
<dbReference type="EMBL" id="AMQK01000003">
    <property type="protein sequence ID" value="EKS46093.1"/>
    <property type="molecule type" value="Genomic_DNA"/>
</dbReference>
<name>A0ABN0IHV4_BARBA</name>
<organism evidence="1 2">
    <name type="scientific">Bartonella bacilliformis INS</name>
    <dbReference type="NCBI Taxonomy" id="1206782"/>
    <lineage>
        <taxon>Bacteria</taxon>
        <taxon>Pseudomonadati</taxon>
        <taxon>Pseudomonadota</taxon>
        <taxon>Alphaproteobacteria</taxon>
        <taxon>Hyphomicrobiales</taxon>
        <taxon>Bartonellaceae</taxon>
        <taxon>Bartonella</taxon>
    </lineage>
</organism>
<reference evidence="1 2" key="1">
    <citation type="journal article" date="2013" name="Genome Announc.">
        <title>Whole Genome Sequencing and Comparative Analysis of Bartonella bacilliformis Strain INS, the Causative Agent of Carrion's Disease.</title>
        <authorList>
            <person name="Tarazona D."/>
            <person name="Padilla C."/>
            <person name="Caceres O."/>
            <person name="Montenegro J.D."/>
            <person name="Bailon H."/>
            <person name="Ventura G."/>
            <person name="Mendoza G."/>
            <person name="Anaya E."/>
            <person name="Guio H."/>
        </authorList>
    </citation>
    <scope>NUCLEOTIDE SEQUENCE [LARGE SCALE GENOMIC DNA]</scope>
    <source>
        <strain evidence="1 2">INS</strain>
    </source>
</reference>
<evidence type="ECO:0000313" key="2">
    <source>
        <dbReference type="Proteomes" id="UP000009359"/>
    </source>
</evidence>
<sequence>MKWRRKLKDEQCGERCAEWDASEGGIFVKGARAKGKCSWGNMSEVSESCRGRGVSGEYWPEGA</sequence>
<keyword evidence="2" id="KW-1185">Reference proteome</keyword>
<gene>
    <name evidence="1" type="ORF">BbINS_00985</name>
</gene>
<comment type="caution">
    <text evidence="1">The sequence shown here is derived from an EMBL/GenBank/DDBJ whole genome shotgun (WGS) entry which is preliminary data.</text>
</comment>
<accession>A0ABN0IHV4</accession>